<feature type="region of interest" description="Disordered" evidence="6">
    <location>
        <begin position="637"/>
        <end position="666"/>
    </location>
</feature>
<dbReference type="STRING" id="6210.W6UTA0"/>
<dbReference type="InterPro" id="IPR000873">
    <property type="entry name" value="AMP-dep_synth/lig_dom"/>
</dbReference>
<evidence type="ECO:0000259" key="7">
    <source>
        <dbReference type="Pfam" id="PF00501"/>
    </source>
</evidence>
<evidence type="ECO:0000256" key="6">
    <source>
        <dbReference type="SAM" id="MobiDB-lite"/>
    </source>
</evidence>
<dbReference type="EMBL" id="APAU02000019">
    <property type="protein sequence ID" value="EUB61592.1"/>
    <property type="molecule type" value="Genomic_DNA"/>
</dbReference>
<keyword evidence="2" id="KW-0547">Nucleotide-binding</keyword>
<keyword evidence="3" id="KW-0443">Lipid metabolism</keyword>
<keyword evidence="3" id="KW-0276">Fatty acid metabolism</keyword>
<dbReference type="GeneID" id="36339371"/>
<protein>
    <recommendedName>
        <fullName evidence="5">long-chain-fatty-acid--CoA ligase</fullName>
        <ecNumber evidence="5">6.2.1.3</ecNumber>
    </recommendedName>
</protein>
<dbReference type="GO" id="GO:0016020">
    <property type="term" value="C:membrane"/>
    <property type="evidence" value="ECO:0007669"/>
    <property type="project" value="TreeGrafter"/>
</dbReference>
<dbReference type="GO" id="GO:0005783">
    <property type="term" value="C:endoplasmic reticulum"/>
    <property type="evidence" value="ECO:0007669"/>
    <property type="project" value="TreeGrafter"/>
</dbReference>
<reference evidence="8 9" key="1">
    <citation type="journal article" date="2013" name="Nat. Genet.">
        <title>The genome of the hydatid tapeworm Echinococcus granulosus.</title>
        <authorList>
            <person name="Zheng H."/>
            <person name="Zhang W."/>
            <person name="Zhang L."/>
            <person name="Zhang Z."/>
            <person name="Li J."/>
            <person name="Lu G."/>
            <person name="Zhu Y."/>
            <person name="Wang Y."/>
            <person name="Huang Y."/>
            <person name="Liu J."/>
            <person name="Kang H."/>
            <person name="Chen J."/>
            <person name="Wang L."/>
            <person name="Chen A."/>
            <person name="Yu S."/>
            <person name="Gao Z."/>
            <person name="Jin L."/>
            <person name="Gu W."/>
            <person name="Wang Z."/>
            <person name="Zhao L."/>
            <person name="Shi B."/>
            <person name="Wen H."/>
            <person name="Lin R."/>
            <person name="Jones M.K."/>
            <person name="Brejova B."/>
            <person name="Vinar T."/>
            <person name="Zhao G."/>
            <person name="McManus D.P."/>
            <person name="Chen Z."/>
            <person name="Zhou Y."/>
            <person name="Wang S."/>
        </authorList>
    </citation>
    <scope>NUCLEOTIDE SEQUENCE [LARGE SCALE GENOMIC DNA]</scope>
</reference>
<dbReference type="PROSITE" id="PS00455">
    <property type="entry name" value="AMP_BINDING"/>
    <property type="match status" value="1"/>
</dbReference>
<dbReference type="Proteomes" id="UP000019149">
    <property type="component" value="Unassembled WGS sequence"/>
</dbReference>
<evidence type="ECO:0000256" key="3">
    <source>
        <dbReference type="ARBA" id="ARBA00022832"/>
    </source>
</evidence>
<evidence type="ECO:0000256" key="4">
    <source>
        <dbReference type="ARBA" id="ARBA00022840"/>
    </source>
</evidence>
<dbReference type="RefSeq" id="XP_024352788.1">
    <property type="nucleotide sequence ID" value="XM_024492905.1"/>
</dbReference>
<dbReference type="GO" id="GO:0004467">
    <property type="term" value="F:long-chain fatty acid-CoA ligase activity"/>
    <property type="evidence" value="ECO:0007669"/>
    <property type="project" value="UniProtKB-EC"/>
</dbReference>
<gene>
    <name evidence="8" type="ORF">EGR_03656</name>
</gene>
<dbReference type="CTD" id="36339371"/>
<evidence type="ECO:0000256" key="1">
    <source>
        <dbReference type="ARBA" id="ARBA00022598"/>
    </source>
</evidence>
<name>W6UTA0_ECHGR</name>
<dbReference type="OMA" id="EWIVRDS"/>
<evidence type="ECO:0000256" key="2">
    <source>
        <dbReference type="ARBA" id="ARBA00022741"/>
    </source>
</evidence>
<evidence type="ECO:0000313" key="8">
    <source>
        <dbReference type="EMBL" id="EUB61592.1"/>
    </source>
</evidence>
<dbReference type="GO" id="GO:0005524">
    <property type="term" value="F:ATP binding"/>
    <property type="evidence" value="ECO:0007669"/>
    <property type="project" value="UniProtKB-KW"/>
</dbReference>
<dbReference type="PANTHER" id="PTHR43272">
    <property type="entry name" value="LONG-CHAIN-FATTY-ACID--COA LIGASE"/>
    <property type="match status" value="1"/>
</dbReference>
<dbReference type="PANTHER" id="PTHR43272:SF33">
    <property type="entry name" value="AMP-BINDING DOMAIN-CONTAINING PROTEIN-RELATED"/>
    <property type="match status" value="1"/>
</dbReference>
<accession>W6UTA0</accession>
<dbReference type="AlphaFoldDB" id="W6UTA0"/>
<dbReference type="SUPFAM" id="SSF56801">
    <property type="entry name" value="Acetyl-CoA synthetase-like"/>
    <property type="match status" value="1"/>
</dbReference>
<dbReference type="Gene3D" id="3.40.50.12780">
    <property type="entry name" value="N-terminal domain of ligase-like"/>
    <property type="match status" value="1"/>
</dbReference>
<dbReference type="OrthoDB" id="1700726at2759"/>
<feature type="compositionally biased region" description="Basic and acidic residues" evidence="6">
    <location>
        <begin position="657"/>
        <end position="666"/>
    </location>
</feature>
<proteinExistence type="predicted"/>
<sequence>MALEFYGSTRLFDLRLRLWRFACTDRPLCFYISSCLLSVFEHSIPTQSARIMFSFFGSSPPFDVVSTISNDGYLFDPEGGIRRSLITKESDLPWLLDERLTTVHDLLLESVRLSGQKPFLGSHSTPSEAYSWITFKAVYERVCDLGSGLISVCGLKSHECGNFLGIFGRNCADWVVAEFACATYGLVAVPLYDTLGTEALKHICNHSELTVCICVTPDLVQKLLDLNPAPLRHIILIQSDEGTLKKLREAAGGRVQIHDFADILIKGKEEPRTPDPSGTEEWVFICYTSGTTGTPKGVIITNKMLIATVTGTMMNTNCTLFTQNDVHLSFLPLAHIFEQFNVMLALNARGRIGFYSGDIVKLQEDAHTLQPTILIAVPRVLARIRQRIYQQVADSRLKTRLIATAINQKLKSVDKQIYKHNTMWDQLVFSKIRKRFGGRIRLIITAGAPISGELLQFIRAAFCCPIMRLLFHLKKVFEGYGSTETCGAITSAIFGDLEGGHVGPPLPGCEIKLVDIPDMGLVAARDNKGEICCRGPVVTLGYFKEPGLTAQALDKEGWLHMGDVGVWCEGNRLKIVDRLKHIFKLSQGEYVAPEKIEEVYLQAPLVCQVFVDGSPLRSYPVALVVPDGDALRRALTELEQDSGGSSTRKLSRQSKNRPPEGDTEASEKFCLKGKMVTLADICNSYEAERLVYNELTQVGKSAGLKGFEQVRAVKLIPEAFSLENRLLTPTMKCARHAIRQRYQEDLLQLFARKELD</sequence>
<dbReference type="Pfam" id="PF00501">
    <property type="entry name" value="AMP-binding"/>
    <property type="match status" value="1"/>
</dbReference>
<dbReference type="InterPro" id="IPR042099">
    <property type="entry name" value="ANL_N_sf"/>
</dbReference>
<dbReference type="EC" id="6.2.1.3" evidence="5"/>
<organism evidence="8 9">
    <name type="scientific">Echinococcus granulosus</name>
    <name type="common">Hydatid tapeworm</name>
    <dbReference type="NCBI Taxonomy" id="6210"/>
    <lineage>
        <taxon>Eukaryota</taxon>
        <taxon>Metazoa</taxon>
        <taxon>Spiralia</taxon>
        <taxon>Lophotrochozoa</taxon>
        <taxon>Platyhelminthes</taxon>
        <taxon>Cestoda</taxon>
        <taxon>Eucestoda</taxon>
        <taxon>Cyclophyllidea</taxon>
        <taxon>Taeniidae</taxon>
        <taxon>Echinococcus</taxon>
        <taxon>Echinococcus granulosus group</taxon>
    </lineage>
</organism>
<dbReference type="KEGG" id="egl:EGR_03656"/>
<evidence type="ECO:0000256" key="5">
    <source>
        <dbReference type="ARBA" id="ARBA00026121"/>
    </source>
</evidence>
<keyword evidence="9" id="KW-1185">Reference proteome</keyword>
<evidence type="ECO:0000313" key="9">
    <source>
        <dbReference type="Proteomes" id="UP000019149"/>
    </source>
</evidence>
<keyword evidence="4" id="KW-0067">ATP-binding</keyword>
<dbReference type="InterPro" id="IPR020845">
    <property type="entry name" value="AMP-binding_CS"/>
</dbReference>
<keyword evidence="1 8" id="KW-0436">Ligase</keyword>
<comment type="caution">
    <text evidence="8">The sequence shown here is derived from an EMBL/GenBank/DDBJ whole genome shotgun (WGS) entry which is preliminary data.</text>
</comment>
<feature type="domain" description="AMP-dependent synthetase/ligase" evidence="7">
    <location>
        <begin position="128"/>
        <end position="543"/>
    </location>
</feature>